<sequence>MTVLGLGAHGDAGTNVRVGFRQGIFRHISLVLSGAGGTAVVLSGYELLEHQPDKSFALLQAWGPWFLIALLAIITVGGILTGFGNLLRDGFSMMAESVKQSAEASTRTADALTRLADQGGRQYEEVQRLAIYAAREFPNVYERFDRQDEVLRDLTASIQQLHAKLTDGG</sequence>
<dbReference type="KEGG" id="adin:H7849_11855"/>
<dbReference type="AlphaFoldDB" id="A0A7G8BPQ0"/>
<accession>A0A7G8BPQ0</accession>
<feature type="transmembrane region" description="Helical" evidence="1">
    <location>
        <begin position="65"/>
        <end position="87"/>
    </location>
</feature>
<feature type="transmembrane region" description="Helical" evidence="1">
    <location>
        <begin position="24"/>
        <end position="45"/>
    </location>
</feature>
<dbReference type="EMBL" id="CP060394">
    <property type="protein sequence ID" value="QNI34520.1"/>
    <property type="molecule type" value="Genomic_DNA"/>
</dbReference>
<proteinExistence type="predicted"/>
<evidence type="ECO:0000313" key="3">
    <source>
        <dbReference type="Proteomes" id="UP000515312"/>
    </source>
</evidence>
<keyword evidence="1" id="KW-0472">Membrane</keyword>
<gene>
    <name evidence="2" type="ORF">H7849_11855</name>
</gene>
<keyword evidence="1" id="KW-1133">Transmembrane helix</keyword>
<protein>
    <submittedName>
        <fullName evidence="2">Uncharacterized protein</fullName>
    </submittedName>
</protein>
<keyword evidence="3" id="KW-1185">Reference proteome</keyword>
<evidence type="ECO:0000256" key="1">
    <source>
        <dbReference type="SAM" id="Phobius"/>
    </source>
</evidence>
<reference evidence="2 3" key="1">
    <citation type="submission" date="2020-08" db="EMBL/GenBank/DDBJ databases">
        <title>Edaphobacter telluris sp. nov. and Acidobacterium dinghuensis sp. nov., two acidobacteria isolated from forest soil.</title>
        <authorList>
            <person name="Fu J."/>
            <person name="Qiu L."/>
        </authorList>
    </citation>
    <scope>NUCLEOTIDE SEQUENCE [LARGE SCALE GENOMIC DNA]</scope>
    <source>
        <strain evidence="2">4Y35</strain>
    </source>
</reference>
<organism evidence="2 3">
    <name type="scientific">Alloacidobacterium dinghuense</name>
    <dbReference type="NCBI Taxonomy" id="2763107"/>
    <lineage>
        <taxon>Bacteria</taxon>
        <taxon>Pseudomonadati</taxon>
        <taxon>Acidobacteriota</taxon>
        <taxon>Terriglobia</taxon>
        <taxon>Terriglobales</taxon>
        <taxon>Acidobacteriaceae</taxon>
        <taxon>Alloacidobacterium</taxon>
    </lineage>
</organism>
<dbReference type="Proteomes" id="UP000515312">
    <property type="component" value="Chromosome"/>
</dbReference>
<keyword evidence="1" id="KW-0812">Transmembrane</keyword>
<evidence type="ECO:0000313" key="2">
    <source>
        <dbReference type="EMBL" id="QNI34520.1"/>
    </source>
</evidence>
<dbReference type="RefSeq" id="WP_186746746.1">
    <property type="nucleotide sequence ID" value="NZ_CP060394.1"/>
</dbReference>
<name>A0A7G8BPQ0_9BACT</name>